<dbReference type="InterPro" id="IPR051327">
    <property type="entry name" value="MATE_MepA_subfamily"/>
</dbReference>
<feature type="transmembrane region" description="Helical" evidence="7">
    <location>
        <begin position="166"/>
        <end position="187"/>
    </location>
</feature>
<comment type="caution">
    <text evidence="8">The sequence shown here is derived from an EMBL/GenBank/DDBJ whole genome shotgun (WGS) entry which is preliminary data.</text>
</comment>
<feature type="transmembrane region" description="Helical" evidence="7">
    <location>
        <begin position="357"/>
        <end position="379"/>
    </location>
</feature>
<proteinExistence type="predicted"/>
<dbReference type="Pfam" id="PF01554">
    <property type="entry name" value="MatE"/>
    <property type="match status" value="2"/>
</dbReference>
<sequence>MTEDVNNNLKRKFINYIVPSIASQLVFTLYTMVDAIFVARGVGANALAGVNIAAPFVTMLFSISIITAVGTSTQVSRLKGEGQSEKASGLFSMNFAVATVLSLIITVVTLVFAVPVAGLLGATVHTEVFVVKYLRTLAPFSVFFIYSYIFEILLAADGFPSKATKIVTIGVIANFVLDYVMIFIFHWGVFGAAFATGISQLMVTVAYLFHFLGPKGTIKFHRFSLNMREVAGSVYRGLPSGVMEISPGIITFILVHFIRYNLGEKGLVSFSAMAYMAGVMIIMAVGVAQGAQPLVSYQNGKGDRKSIEKLLKYQLVAGLSLEVILYILVCIFARNYAEIFLSGDAQPLVDYTARMMRFYLIFALLDGFVVIVAITMTGLEKPLPGIVLSGLRCTVFLLAGCLITTAIGGNAIWLAMTIADGLTVIGSYYVANKEFGKKR</sequence>
<keyword evidence="5 7" id="KW-1133">Transmembrane helix</keyword>
<evidence type="ECO:0000256" key="2">
    <source>
        <dbReference type="ARBA" id="ARBA00022448"/>
    </source>
</evidence>
<evidence type="ECO:0000256" key="5">
    <source>
        <dbReference type="ARBA" id="ARBA00022989"/>
    </source>
</evidence>
<feature type="transmembrane region" description="Helical" evidence="7">
    <location>
        <begin position="411"/>
        <end position="431"/>
    </location>
</feature>
<dbReference type="AlphaFoldDB" id="A0A6A8M8D3"/>
<reference evidence="8" key="1">
    <citation type="submission" date="2019-09" db="EMBL/GenBank/DDBJ databases">
        <title>In-depth cultivation of the pig gut microbiome towards novel bacterial diversity and tailored functional studies.</title>
        <authorList>
            <person name="Wylensek D."/>
            <person name="Hitch T.C.A."/>
            <person name="Clavel T."/>
        </authorList>
    </citation>
    <scope>NUCLEOTIDE SEQUENCE</scope>
    <source>
        <strain evidence="8">RF-744-FAT-WT-3</strain>
    </source>
</reference>
<dbReference type="EMBL" id="VUNB01000004">
    <property type="protein sequence ID" value="MST68970.1"/>
    <property type="molecule type" value="Genomic_DNA"/>
</dbReference>
<dbReference type="GO" id="GO:0005886">
    <property type="term" value="C:plasma membrane"/>
    <property type="evidence" value="ECO:0007669"/>
    <property type="project" value="UniProtKB-SubCell"/>
</dbReference>
<feature type="transmembrane region" description="Helical" evidence="7">
    <location>
        <begin position="234"/>
        <end position="258"/>
    </location>
</feature>
<dbReference type="PANTHER" id="PTHR43823:SF3">
    <property type="entry name" value="MULTIDRUG EXPORT PROTEIN MEPA"/>
    <property type="match status" value="1"/>
</dbReference>
<evidence type="ECO:0000313" key="8">
    <source>
        <dbReference type="EMBL" id="MST68970.1"/>
    </source>
</evidence>
<evidence type="ECO:0000256" key="7">
    <source>
        <dbReference type="SAM" id="Phobius"/>
    </source>
</evidence>
<keyword evidence="3" id="KW-1003">Cell membrane</keyword>
<feature type="transmembrane region" description="Helical" evidence="7">
    <location>
        <begin position="90"/>
        <end position="113"/>
    </location>
</feature>
<dbReference type="GO" id="GO:0042910">
    <property type="term" value="F:xenobiotic transmembrane transporter activity"/>
    <property type="evidence" value="ECO:0007669"/>
    <property type="project" value="InterPro"/>
</dbReference>
<feature type="transmembrane region" description="Helical" evidence="7">
    <location>
        <begin position="193"/>
        <end position="213"/>
    </location>
</feature>
<evidence type="ECO:0000256" key="6">
    <source>
        <dbReference type="ARBA" id="ARBA00023136"/>
    </source>
</evidence>
<dbReference type="InterPro" id="IPR002528">
    <property type="entry name" value="MATE_fam"/>
</dbReference>
<comment type="subcellular location">
    <subcellularLocation>
        <location evidence="1">Cell membrane</location>
        <topology evidence="1">Multi-pass membrane protein</topology>
    </subcellularLocation>
</comment>
<dbReference type="RefSeq" id="WP_154572447.1">
    <property type="nucleotide sequence ID" value="NZ_VUNB01000004.1"/>
</dbReference>
<feature type="transmembrane region" description="Helical" evidence="7">
    <location>
        <begin position="48"/>
        <end position="69"/>
    </location>
</feature>
<feature type="transmembrane region" description="Helical" evidence="7">
    <location>
        <begin position="270"/>
        <end position="295"/>
    </location>
</feature>
<dbReference type="GO" id="GO:0015297">
    <property type="term" value="F:antiporter activity"/>
    <property type="evidence" value="ECO:0007669"/>
    <property type="project" value="InterPro"/>
</dbReference>
<evidence type="ECO:0000256" key="1">
    <source>
        <dbReference type="ARBA" id="ARBA00004651"/>
    </source>
</evidence>
<dbReference type="PANTHER" id="PTHR43823">
    <property type="entry name" value="SPORULATION PROTEIN YKVU"/>
    <property type="match status" value="1"/>
</dbReference>
<gene>
    <name evidence="8" type="ORF">FYJ66_05120</name>
</gene>
<keyword evidence="6 7" id="KW-0472">Membrane</keyword>
<dbReference type="InterPro" id="IPR048279">
    <property type="entry name" value="MdtK-like"/>
</dbReference>
<accession>A0A6A8M8D3</accession>
<evidence type="ECO:0000256" key="4">
    <source>
        <dbReference type="ARBA" id="ARBA00022692"/>
    </source>
</evidence>
<keyword evidence="2" id="KW-0813">Transport</keyword>
<feature type="transmembrane region" description="Helical" evidence="7">
    <location>
        <begin position="315"/>
        <end position="337"/>
    </location>
</feature>
<feature type="transmembrane region" description="Helical" evidence="7">
    <location>
        <begin position="133"/>
        <end position="154"/>
    </location>
</feature>
<keyword evidence="4 7" id="KW-0812">Transmembrane</keyword>
<feature type="transmembrane region" description="Helical" evidence="7">
    <location>
        <begin position="386"/>
        <end position="405"/>
    </location>
</feature>
<evidence type="ECO:0000256" key="3">
    <source>
        <dbReference type="ARBA" id="ARBA00022475"/>
    </source>
</evidence>
<dbReference type="PIRSF" id="PIRSF006603">
    <property type="entry name" value="DinF"/>
    <property type="match status" value="1"/>
</dbReference>
<name>A0A6A8M8D3_9FIRM</name>
<feature type="transmembrane region" description="Helical" evidence="7">
    <location>
        <begin position="21"/>
        <end position="42"/>
    </location>
</feature>
<protein>
    <submittedName>
        <fullName evidence="8">MATE family efflux transporter</fullName>
    </submittedName>
</protein>
<organism evidence="8">
    <name type="scientific">Baileyella intestinalis</name>
    <dbReference type="NCBI Taxonomy" id="2606709"/>
    <lineage>
        <taxon>Bacteria</taxon>
        <taxon>Bacillati</taxon>
        <taxon>Bacillota</taxon>
        <taxon>Clostridia</taxon>
        <taxon>Peptostreptococcales</taxon>
        <taxon>Anaerovoracaceae</taxon>
        <taxon>Baileyella</taxon>
    </lineage>
</organism>